<name>A0ABU3VNN5_9EURY</name>
<dbReference type="RefSeq" id="WP_318785419.1">
    <property type="nucleotide sequence ID" value="NZ_JAWDKC010000011.1"/>
</dbReference>
<organism evidence="1 2">
    <name type="scientific">Methanimicrococcus hacksteinii</name>
    <dbReference type="NCBI Taxonomy" id="3028293"/>
    <lineage>
        <taxon>Archaea</taxon>
        <taxon>Methanobacteriati</taxon>
        <taxon>Methanobacteriota</taxon>
        <taxon>Stenosarchaea group</taxon>
        <taxon>Methanomicrobia</taxon>
        <taxon>Methanosarcinales</taxon>
        <taxon>Methanosarcinaceae</taxon>
        <taxon>Methanimicrococcus</taxon>
    </lineage>
</organism>
<accession>A0ABU3VNN5</accession>
<dbReference type="EMBL" id="JAWDKC010000011">
    <property type="protein sequence ID" value="MDV0445013.1"/>
    <property type="molecule type" value="Genomic_DNA"/>
</dbReference>
<gene>
    <name evidence="1" type="ORF">MmiAt1_05650</name>
</gene>
<sequence length="90" mass="10019">MTGEWEIIENEACPLPQKIATGFHDAFKDYVGASYKPVLYIATQLVNGTNHMFICEQTLITNPIHLGYAKVILHEDLKGVFTVGPIETIV</sequence>
<dbReference type="Proteomes" id="UP001272052">
    <property type="component" value="Unassembled WGS sequence"/>
</dbReference>
<proteinExistence type="predicted"/>
<keyword evidence="2" id="KW-1185">Reference proteome</keyword>
<comment type="caution">
    <text evidence="1">The sequence shown here is derived from an EMBL/GenBank/DDBJ whole genome shotgun (WGS) entry which is preliminary data.</text>
</comment>
<evidence type="ECO:0000313" key="2">
    <source>
        <dbReference type="Proteomes" id="UP001272052"/>
    </source>
</evidence>
<evidence type="ECO:0000313" key="1">
    <source>
        <dbReference type="EMBL" id="MDV0445013.1"/>
    </source>
</evidence>
<protein>
    <submittedName>
        <fullName evidence="1">Uncharacterized protein</fullName>
    </submittedName>
</protein>
<reference evidence="1 2" key="1">
    <citation type="submission" date="2023-06" db="EMBL/GenBank/DDBJ databases">
        <title>Genome sequence of Methanimicrococcus sp. At1.</title>
        <authorList>
            <person name="Protasov E."/>
            <person name="Platt K."/>
            <person name="Poehlein A."/>
            <person name="Daniel R."/>
            <person name="Brune A."/>
        </authorList>
    </citation>
    <scope>NUCLEOTIDE SEQUENCE [LARGE SCALE GENOMIC DNA]</scope>
    <source>
        <strain evidence="1 2">At1</strain>
    </source>
</reference>